<reference evidence="3" key="1">
    <citation type="journal article" date="2019" name="Int. J. Syst. Evol. Microbiol.">
        <title>The Global Catalogue of Microorganisms (GCM) 10K type strain sequencing project: providing services to taxonomists for standard genome sequencing and annotation.</title>
        <authorList>
            <consortium name="The Broad Institute Genomics Platform"/>
            <consortium name="The Broad Institute Genome Sequencing Center for Infectious Disease"/>
            <person name="Wu L."/>
            <person name="Ma J."/>
        </authorList>
    </citation>
    <scope>NUCLEOTIDE SEQUENCE [LARGE SCALE GENOMIC DNA]</scope>
    <source>
        <strain evidence="3">KCTC 42498</strain>
    </source>
</reference>
<proteinExistence type="predicted"/>
<evidence type="ECO:0000313" key="3">
    <source>
        <dbReference type="Proteomes" id="UP001597544"/>
    </source>
</evidence>
<accession>A0ABW5IPD4</accession>
<organism evidence="2 3">
    <name type="scientific">Pontibacter locisalis</name>
    <dbReference type="NCBI Taxonomy" id="1719035"/>
    <lineage>
        <taxon>Bacteria</taxon>
        <taxon>Pseudomonadati</taxon>
        <taxon>Bacteroidota</taxon>
        <taxon>Cytophagia</taxon>
        <taxon>Cytophagales</taxon>
        <taxon>Hymenobacteraceae</taxon>
        <taxon>Pontibacter</taxon>
    </lineage>
</organism>
<protein>
    <submittedName>
        <fullName evidence="2">Glycosyltransferase family 2 protein</fullName>
    </submittedName>
</protein>
<gene>
    <name evidence="2" type="ORF">ACFSRY_16765</name>
</gene>
<keyword evidence="3" id="KW-1185">Reference proteome</keyword>
<dbReference type="Pfam" id="PF00535">
    <property type="entry name" value="Glycos_transf_2"/>
    <property type="match status" value="1"/>
</dbReference>
<comment type="caution">
    <text evidence="2">The sequence shown here is derived from an EMBL/GenBank/DDBJ whole genome shotgun (WGS) entry which is preliminary data.</text>
</comment>
<dbReference type="InterPro" id="IPR029044">
    <property type="entry name" value="Nucleotide-diphossugar_trans"/>
</dbReference>
<dbReference type="EMBL" id="JBHULU010000021">
    <property type="protein sequence ID" value="MFD2515527.1"/>
    <property type="molecule type" value="Genomic_DNA"/>
</dbReference>
<dbReference type="RefSeq" id="WP_377510433.1">
    <property type="nucleotide sequence ID" value="NZ_JBHULU010000021.1"/>
</dbReference>
<name>A0ABW5IPD4_9BACT</name>
<sequence length="305" mass="35193">MVSEISILIPVFNQDVTAMVHTLLAQCNRQSIQFEIRLYDDGSEEEIKVLNRPLSRLDHVVYLELPKNVGRAAIRNKMANDAAHAHLLMLDNDCLPVSTNFLHNYLIAGVQNEVVIGGVAYVAKTPDKPYRLHWKYGKERGAKSAWQREKKPYVDIFLCNALVKKQTFLMFPLREKLKRYGHEDTVFAHELRRHKVQVKHIHNPVVHLGLEQTSDMLIKTSQAVHNLVQLYHDGEELDQIRLVKTFEFLGNLGLVNAYTLCFSKLEGIVKQNLYSKNPNLLLYDMYRLYLFGLKVKQEPQLVTTS</sequence>
<evidence type="ECO:0000259" key="1">
    <source>
        <dbReference type="Pfam" id="PF00535"/>
    </source>
</evidence>
<dbReference type="Gene3D" id="3.90.550.10">
    <property type="entry name" value="Spore Coat Polysaccharide Biosynthesis Protein SpsA, Chain A"/>
    <property type="match status" value="1"/>
</dbReference>
<feature type="domain" description="Glycosyltransferase 2-like" evidence="1">
    <location>
        <begin position="6"/>
        <end position="160"/>
    </location>
</feature>
<dbReference type="SUPFAM" id="SSF53448">
    <property type="entry name" value="Nucleotide-diphospho-sugar transferases"/>
    <property type="match status" value="1"/>
</dbReference>
<dbReference type="InterPro" id="IPR001173">
    <property type="entry name" value="Glyco_trans_2-like"/>
</dbReference>
<dbReference type="Proteomes" id="UP001597544">
    <property type="component" value="Unassembled WGS sequence"/>
</dbReference>
<evidence type="ECO:0000313" key="2">
    <source>
        <dbReference type="EMBL" id="MFD2515527.1"/>
    </source>
</evidence>